<dbReference type="AlphaFoldDB" id="A0A448N096"/>
<keyword evidence="3" id="KW-1185">Reference proteome</keyword>
<organism evidence="2 3">
    <name type="scientific">Arachnia propionica</name>
    <dbReference type="NCBI Taxonomy" id="1750"/>
    <lineage>
        <taxon>Bacteria</taxon>
        <taxon>Bacillati</taxon>
        <taxon>Actinomycetota</taxon>
        <taxon>Actinomycetes</taxon>
        <taxon>Propionibacteriales</taxon>
        <taxon>Propionibacteriaceae</taxon>
        <taxon>Arachnia</taxon>
    </lineage>
</organism>
<dbReference type="EMBL" id="LR134406">
    <property type="protein sequence ID" value="VEH70803.1"/>
    <property type="molecule type" value="Genomic_DNA"/>
</dbReference>
<evidence type="ECO:0000256" key="1">
    <source>
        <dbReference type="SAM" id="MobiDB-lite"/>
    </source>
</evidence>
<evidence type="ECO:0000313" key="2">
    <source>
        <dbReference type="EMBL" id="VEH70803.1"/>
    </source>
</evidence>
<sequence>MSLSLPVLDEAGPVREATGSLLNAFRGVVNTADEVAATWNGLGVAYSAPEAPVVLAAMARPGVCARTLAGHAETACAALMVYADRLDELKTIREQLAADIATHEAKAAAVSQCPVQGDDATAQQHQLNLLCSEAVALEGRVARFVQALEDAQQECSSKIHAVQGNTAHVGGGVVNLAGGGPGLIPIEPDLRVWEIDEARHGRLRSGEITQETGANGEALGLGEPVAGESAAMPRPEPWKYPGDSEGEGSGPYAQRGANLGDYATHEAAASAAGLMQPFWPDAARNLMHFLGNSGKPIDMNTNGMLNDLPKLQSKVNSDIESYVDKAVKDAKNSGYAGPMTYPFVTEWQDNYAKKNENENWFYATGGYQHATAGTITVYPDGSYTYKYQVHTADRYNWDGNKKTGIGPLTVTDKQLQELHRAGIAQEYDLIGESTIRTGP</sequence>
<evidence type="ECO:0000313" key="3">
    <source>
        <dbReference type="Proteomes" id="UP000273044"/>
    </source>
</evidence>
<accession>A0A448N096</accession>
<feature type="region of interest" description="Disordered" evidence="1">
    <location>
        <begin position="227"/>
        <end position="251"/>
    </location>
</feature>
<reference evidence="2 3" key="1">
    <citation type="submission" date="2018-12" db="EMBL/GenBank/DDBJ databases">
        <authorList>
            <consortium name="Pathogen Informatics"/>
        </authorList>
    </citation>
    <scope>NUCLEOTIDE SEQUENCE [LARGE SCALE GENOMIC DNA]</scope>
    <source>
        <strain evidence="2 3">NCTC12967</strain>
    </source>
</reference>
<proteinExistence type="predicted"/>
<gene>
    <name evidence="2" type="ORF">NCTC12967_02109</name>
</gene>
<name>A0A448N096_9ACTN</name>
<dbReference type="Proteomes" id="UP000273044">
    <property type="component" value="Chromosome"/>
</dbReference>
<protein>
    <submittedName>
        <fullName evidence="2">Uncharacterized protein</fullName>
    </submittedName>
</protein>